<dbReference type="InterPro" id="IPR011711">
    <property type="entry name" value="GntR_C"/>
</dbReference>
<dbReference type="SMART" id="SM00895">
    <property type="entry name" value="FCD"/>
    <property type="match status" value="1"/>
</dbReference>
<keyword evidence="1" id="KW-0805">Transcription regulation</keyword>
<protein>
    <submittedName>
        <fullName evidence="5">GntR family transcriptional regulator</fullName>
    </submittedName>
</protein>
<evidence type="ECO:0000256" key="3">
    <source>
        <dbReference type="ARBA" id="ARBA00023163"/>
    </source>
</evidence>
<evidence type="ECO:0000313" key="5">
    <source>
        <dbReference type="EMBL" id="MBD2847664.1"/>
    </source>
</evidence>
<accession>A0A927GTB9</accession>
<dbReference type="SUPFAM" id="SSF48008">
    <property type="entry name" value="GntR ligand-binding domain-like"/>
    <property type="match status" value="1"/>
</dbReference>
<evidence type="ECO:0000256" key="2">
    <source>
        <dbReference type="ARBA" id="ARBA00023125"/>
    </source>
</evidence>
<evidence type="ECO:0000313" key="6">
    <source>
        <dbReference type="Proteomes" id="UP000621560"/>
    </source>
</evidence>
<organism evidence="5 6">
    <name type="scientific">Paenibacillus sabuli</name>
    <dbReference type="NCBI Taxonomy" id="2772509"/>
    <lineage>
        <taxon>Bacteria</taxon>
        <taxon>Bacillati</taxon>
        <taxon>Bacillota</taxon>
        <taxon>Bacilli</taxon>
        <taxon>Bacillales</taxon>
        <taxon>Paenibacillaceae</taxon>
        <taxon>Paenibacillus</taxon>
    </lineage>
</organism>
<reference evidence="5" key="1">
    <citation type="submission" date="2020-09" db="EMBL/GenBank/DDBJ databases">
        <title>A novel bacterium of genus Paenibacillus, isolated from South China Sea.</title>
        <authorList>
            <person name="Huang H."/>
            <person name="Mo K."/>
            <person name="Hu Y."/>
        </authorList>
    </citation>
    <scope>NUCLEOTIDE SEQUENCE</scope>
    <source>
        <strain evidence="5">IB182496</strain>
    </source>
</reference>
<dbReference type="Pfam" id="PF07729">
    <property type="entry name" value="FCD"/>
    <property type="match status" value="1"/>
</dbReference>
<dbReference type="Gene3D" id="1.20.120.530">
    <property type="entry name" value="GntR ligand-binding domain-like"/>
    <property type="match status" value="1"/>
</dbReference>
<dbReference type="Proteomes" id="UP000621560">
    <property type="component" value="Unassembled WGS sequence"/>
</dbReference>
<dbReference type="AlphaFoldDB" id="A0A927GTB9"/>
<name>A0A927GTB9_9BACL</name>
<feature type="domain" description="GntR C-terminal" evidence="4">
    <location>
        <begin position="21"/>
        <end position="150"/>
    </location>
</feature>
<evidence type="ECO:0000259" key="4">
    <source>
        <dbReference type="SMART" id="SM00895"/>
    </source>
</evidence>
<keyword evidence="6" id="KW-1185">Reference proteome</keyword>
<keyword evidence="2" id="KW-0238">DNA-binding</keyword>
<proteinExistence type="predicted"/>
<dbReference type="InterPro" id="IPR008920">
    <property type="entry name" value="TF_FadR/GntR_C"/>
</dbReference>
<dbReference type="GO" id="GO:0003677">
    <property type="term" value="F:DNA binding"/>
    <property type="evidence" value="ECO:0007669"/>
    <property type="project" value="UniProtKB-KW"/>
</dbReference>
<dbReference type="EMBL" id="JACXIZ010000043">
    <property type="protein sequence ID" value="MBD2847664.1"/>
    <property type="molecule type" value="Genomic_DNA"/>
</dbReference>
<sequence length="166" mass="18836">MKTVSIVGTFVNAIDEQALLDIMDTRLMLEFWVIERLPTVGREQREEPLARMTSILAQTSERIRTSAFDSNLHANANLAFHLEFIGLGGNEKNKTIYQALMDYRFLAAKNALISKEMVESAQQQHHAIVDAVREGEREPLRQAIETHLNDSKTRLLDNIKRSGGMI</sequence>
<keyword evidence="3" id="KW-0804">Transcription</keyword>
<evidence type="ECO:0000256" key="1">
    <source>
        <dbReference type="ARBA" id="ARBA00023015"/>
    </source>
</evidence>
<gene>
    <name evidence="5" type="ORF">IDH44_20935</name>
</gene>
<comment type="caution">
    <text evidence="5">The sequence shown here is derived from an EMBL/GenBank/DDBJ whole genome shotgun (WGS) entry which is preliminary data.</text>
</comment>